<feature type="compositionally biased region" description="Basic and acidic residues" evidence="1">
    <location>
        <begin position="98"/>
        <end position="119"/>
    </location>
</feature>
<feature type="compositionally biased region" description="Basic residues" evidence="1">
    <location>
        <begin position="123"/>
        <end position="132"/>
    </location>
</feature>
<feature type="domain" description="Transposase MuDR plant" evidence="2">
    <location>
        <begin position="63"/>
        <end position="108"/>
    </location>
</feature>
<reference evidence="3" key="1">
    <citation type="submission" date="2022-04" db="EMBL/GenBank/DDBJ databases">
        <title>Carnegiea gigantea Genome sequencing and assembly v2.</title>
        <authorList>
            <person name="Copetti D."/>
            <person name="Sanderson M.J."/>
            <person name="Burquez A."/>
            <person name="Wojciechowski M.F."/>
        </authorList>
    </citation>
    <scope>NUCLEOTIDE SEQUENCE</scope>
    <source>
        <strain evidence="3">SGP5-SGP5p</strain>
        <tissue evidence="3">Aerial part</tissue>
    </source>
</reference>
<dbReference type="Proteomes" id="UP001153076">
    <property type="component" value="Unassembled WGS sequence"/>
</dbReference>
<dbReference type="EMBL" id="JAKOGI010000006">
    <property type="protein sequence ID" value="KAJ8452129.1"/>
    <property type="molecule type" value="Genomic_DNA"/>
</dbReference>
<comment type="caution">
    <text evidence="3">The sequence shown here is derived from an EMBL/GenBank/DDBJ whole genome shotgun (WGS) entry which is preliminary data.</text>
</comment>
<protein>
    <recommendedName>
        <fullName evidence="2">Transposase MuDR plant domain-containing protein</fullName>
    </recommendedName>
</protein>
<keyword evidence="4" id="KW-1185">Reference proteome</keyword>
<name>A0A9Q1QS47_9CARY</name>
<feature type="region of interest" description="Disordered" evidence="1">
    <location>
        <begin position="1"/>
        <end position="59"/>
    </location>
</feature>
<evidence type="ECO:0000313" key="4">
    <source>
        <dbReference type="Proteomes" id="UP001153076"/>
    </source>
</evidence>
<feature type="region of interest" description="Disordered" evidence="1">
    <location>
        <begin position="98"/>
        <end position="145"/>
    </location>
</feature>
<dbReference type="AlphaFoldDB" id="A0A9Q1QS47"/>
<evidence type="ECO:0000256" key="1">
    <source>
        <dbReference type="SAM" id="MobiDB-lite"/>
    </source>
</evidence>
<feature type="compositionally biased region" description="Basic and acidic residues" evidence="1">
    <location>
        <begin position="35"/>
        <end position="59"/>
    </location>
</feature>
<evidence type="ECO:0000313" key="3">
    <source>
        <dbReference type="EMBL" id="KAJ8452129.1"/>
    </source>
</evidence>
<accession>A0A9Q1QS47</accession>
<sequence>MGCSEKAGSSGNGEAVLDELGDDDKDSDEIMSPNESKDDENKGNKKIARREFPKFDENLRPEDVKLVTGLLFTDKKQLKKAVQTYKIQNGYSLKVTKSDKQIYQRRPEKGEHSKKHFDSSGKVSRKGHKKTCSKSGVVGHTKTTCNKQVEVNHRASDSSRAPSQLDIMIMIPTP</sequence>
<dbReference type="InterPro" id="IPR004332">
    <property type="entry name" value="Transposase_MuDR"/>
</dbReference>
<proteinExistence type="predicted"/>
<organism evidence="3 4">
    <name type="scientific">Carnegiea gigantea</name>
    <dbReference type="NCBI Taxonomy" id="171969"/>
    <lineage>
        <taxon>Eukaryota</taxon>
        <taxon>Viridiplantae</taxon>
        <taxon>Streptophyta</taxon>
        <taxon>Embryophyta</taxon>
        <taxon>Tracheophyta</taxon>
        <taxon>Spermatophyta</taxon>
        <taxon>Magnoliopsida</taxon>
        <taxon>eudicotyledons</taxon>
        <taxon>Gunneridae</taxon>
        <taxon>Pentapetalae</taxon>
        <taxon>Caryophyllales</taxon>
        <taxon>Cactineae</taxon>
        <taxon>Cactaceae</taxon>
        <taxon>Cactoideae</taxon>
        <taxon>Echinocereeae</taxon>
        <taxon>Carnegiea</taxon>
    </lineage>
</organism>
<dbReference type="Pfam" id="PF03108">
    <property type="entry name" value="DBD_Tnp_Mut"/>
    <property type="match status" value="1"/>
</dbReference>
<gene>
    <name evidence="3" type="ORF">Cgig2_016710</name>
</gene>
<evidence type="ECO:0000259" key="2">
    <source>
        <dbReference type="Pfam" id="PF03108"/>
    </source>
</evidence>
<feature type="compositionally biased region" description="Acidic residues" evidence="1">
    <location>
        <begin position="16"/>
        <end position="29"/>
    </location>
</feature>